<dbReference type="InterPro" id="IPR017452">
    <property type="entry name" value="GPCR_Rhodpsn_7TM"/>
</dbReference>
<feature type="transmembrane region" description="Helical" evidence="9">
    <location>
        <begin position="1499"/>
        <end position="1523"/>
    </location>
</feature>
<dbReference type="SMART" id="SM00192">
    <property type="entry name" value="LDLa"/>
    <property type="match status" value="5"/>
</dbReference>
<feature type="transmembrane region" description="Helical" evidence="9">
    <location>
        <begin position="1285"/>
        <end position="1308"/>
    </location>
</feature>
<dbReference type="CDD" id="cd00112">
    <property type="entry name" value="LDLa"/>
    <property type="match status" value="1"/>
</dbReference>
<dbReference type="PROSITE" id="PS00022">
    <property type="entry name" value="EGF_1"/>
    <property type="match status" value="4"/>
</dbReference>
<dbReference type="SUPFAM" id="SSF81321">
    <property type="entry name" value="Family A G protein-coupled receptor-like"/>
    <property type="match status" value="1"/>
</dbReference>
<feature type="transmembrane region" description="Helical" evidence="9">
    <location>
        <begin position="1470"/>
        <end position="1487"/>
    </location>
</feature>
<evidence type="ECO:0000256" key="5">
    <source>
        <dbReference type="ARBA" id="ARBA00023136"/>
    </source>
</evidence>
<sequence>MKIVYLLIICSSWIVMNCQLILYDTDVIVDENILESNCLYYRINTEKLAYQELSNIIDEMIPYCLRPMNISKILFRNLTNTNSQNLTFEELRVSNVSTQELLAWSAPIDLVEKYQVYLNDIDLSLSNELFYNCTPPWFGLQCQYSFAFSEDMAIADVVENEFNIKTSYLESTGILIQQLPCYTHIKCDRGGTFLCLDWREVCNGRIDCIDEGLDEAFCFDMELNECEENEYRCHNGLCIPEEFWENGFGDADCLDRSDEFADVLYPNSCFQDPAFRCEEHSCRTNWHDFPCGDGQCVQKFDECHNGRHLLLIQSISNQGYLSDKCLIAMMCLTQLIKEIRGTVCETLFRNYFIYEFIKHCDPIFQFPIIPVHSNHIRFLYENISLKSDSNLLIIPDYVCYDEQLCDCLNSTFFYENLTCINSSELYLTTSISGHIWIDMILSIESYFRSCINHRIFFNKMNKYENQTLLLYQCNNSSKLISKHRIFDENIDCCMSDDENDKLSCQPTSKHRIKCINESKCLSSLHTHDDCPFTENQLEKKISFSKICDGSDEFLFKDLNGKIHTDESQCNYWPCNNMYSQCDGFWTCPNGKDEENCFQTGCQSETYACISPYNYSLICLSSQRVNDGIDDCLGAMDELRSCRRLYPSEKNPKRFRCQNSSLCLSSMELCNNIRTCPLGEDEDFCDKNRFMCQQISNFNRTIIEDILCRSIDNEKNRIIHFSIHTSSNYPQSETNTINEIIQLKQEKSHIQKHIRSEKISYSLSWYCNRGLTLRLRSEYENNERICMCPPSYYGDLCQYQNERVSLTLGLVRAERRNVYVIVIMLIDEDENINSYNQYEYIASQSCGVKLNRYLLFSKRPKNMSKNYSIRIDAYEKHSITYRGSWHLSIHFLFLPVNRISALLYMPFERTPILYNCFPTCINGECVQYLNKNYLFCRCFSGWSGIQCDIKLNNCQRCSSDSICIGSINDRSICVCPTMKFGPRCLLTSVCPKNACQNNGQCIPADISVSDSHYSCICSDHYYGPKCEYRKGQLDIYLENLNIPSFLSAFFLTISNESEPQLTIMIQKLTLFQRRVTFRISIPYNLVIVELNRKYYLAVIQSIPNLDLSTSINPSQECLSIEILFNSTLMAMSRFQRIKFYHIPCQTNHDLNCFMDKFYLCLCTKDRHANCVEFNYDKNLQCSSKHYCANGAQCLQDHPTCPSAIICVCTDCFFGHQCQFYAKGLGLTLDEILGYEIKHNLIFTEQPFSVKLSAFITMIMLLIGLINGILSILIFKRKSSQEVGCGIYLFASSITSISIVILFSLKFWFLMYSYRDVFGKRIILFSNCMIIEPLLKLLLYIDNWLNGCVASERAFSVFKGISFSKSKSRAMAKWIISSVVIINIILLCPQIFYLNLFDDLKEERTWCVVLYSSLLNTYSSSIVFFHFFAPFLLNLFSAIFIIIGTARQRFLMKTEHRFTNHFKSKLKQHKHLLISPIILVILSLPRLIISYTLNCKKSSEYFWLFLFGYFISFMPSVLMCFVFVLPSVTYKKEFQQVLLCIQQHFSLIKIYFIRQ</sequence>
<dbReference type="PANTHER" id="PTHR24270">
    <property type="entry name" value="LOW-DENSITY LIPOPROTEIN RECEPTOR-RELATED"/>
    <property type="match status" value="1"/>
</dbReference>
<evidence type="ECO:0000256" key="6">
    <source>
        <dbReference type="ARBA" id="ARBA00023157"/>
    </source>
</evidence>
<dbReference type="Gene3D" id="2.10.25.10">
    <property type="entry name" value="Laminin"/>
    <property type="match status" value="1"/>
</dbReference>
<evidence type="ECO:0000256" key="4">
    <source>
        <dbReference type="ARBA" id="ARBA00022989"/>
    </source>
</evidence>
<keyword evidence="3" id="KW-0677">Repeat</keyword>
<evidence type="ECO:0000313" key="14">
    <source>
        <dbReference type="Proteomes" id="UP000663869"/>
    </source>
</evidence>
<dbReference type="PROSITE" id="PS01186">
    <property type="entry name" value="EGF_2"/>
    <property type="match status" value="1"/>
</dbReference>
<dbReference type="SMART" id="SM00181">
    <property type="entry name" value="EGF"/>
    <property type="match status" value="5"/>
</dbReference>
<keyword evidence="5 9" id="KW-0472">Membrane</keyword>
<feature type="transmembrane region" description="Helical" evidence="9">
    <location>
        <begin position="1420"/>
        <end position="1441"/>
    </location>
</feature>
<organism evidence="13 14">
    <name type="scientific">Rotaria socialis</name>
    <dbReference type="NCBI Taxonomy" id="392032"/>
    <lineage>
        <taxon>Eukaryota</taxon>
        <taxon>Metazoa</taxon>
        <taxon>Spiralia</taxon>
        <taxon>Gnathifera</taxon>
        <taxon>Rotifera</taxon>
        <taxon>Eurotatoria</taxon>
        <taxon>Bdelloidea</taxon>
        <taxon>Philodinida</taxon>
        <taxon>Philodinidae</taxon>
        <taxon>Rotaria</taxon>
    </lineage>
</organism>
<feature type="chain" id="PRO_5032267793" evidence="10">
    <location>
        <begin position="19"/>
        <end position="1553"/>
    </location>
</feature>
<dbReference type="PRINTS" id="PR00261">
    <property type="entry name" value="LDLRECEPTOR"/>
</dbReference>
<evidence type="ECO:0000256" key="9">
    <source>
        <dbReference type="SAM" id="Phobius"/>
    </source>
</evidence>
<keyword evidence="4 9" id="KW-1133">Transmembrane helix</keyword>
<keyword evidence="6 7" id="KW-1015">Disulfide bond</keyword>
<evidence type="ECO:0000256" key="3">
    <source>
        <dbReference type="ARBA" id="ARBA00022737"/>
    </source>
</evidence>
<evidence type="ECO:0000256" key="2">
    <source>
        <dbReference type="ARBA" id="ARBA00022692"/>
    </source>
</evidence>
<feature type="signal peptide" evidence="10">
    <location>
        <begin position="1"/>
        <end position="18"/>
    </location>
</feature>
<keyword evidence="10" id="KW-0732">Signal</keyword>
<protein>
    <submittedName>
        <fullName evidence="13">Uncharacterized protein</fullName>
    </submittedName>
</protein>
<dbReference type="GO" id="GO:0005886">
    <property type="term" value="C:plasma membrane"/>
    <property type="evidence" value="ECO:0007669"/>
    <property type="project" value="TreeGrafter"/>
</dbReference>
<evidence type="ECO:0000313" key="13">
    <source>
        <dbReference type="EMBL" id="CAF3679520.1"/>
    </source>
</evidence>
<comment type="caution">
    <text evidence="13">The sequence shown here is derived from an EMBL/GenBank/DDBJ whole genome shotgun (WGS) entry which is preliminary data.</text>
</comment>
<feature type="domain" description="EGF-like" evidence="11">
    <location>
        <begin position="985"/>
        <end position="1026"/>
    </location>
</feature>
<evidence type="ECO:0000256" key="7">
    <source>
        <dbReference type="PROSITE-ProRule" id="PRU00076"/>
    </source>
</evidence>
<dbReference type="InterPro" id="IPR002172">
    <property type="entry name" value="LDrepeatLR_classA_rpt"/>
</dbReference>
<feature type="disulfide bond" evidence="7">
    <location>
        <begin position="937"/>
        <end position="946"/>
    </location>
</feature>
<feature type="disulfide bond" evidence="8">
    <location>
        <begin position="669"/>
        <end position="684"/>
    </location>
</feature>
<dbReference type="EMBL" id="CAJNYU010003517">
    <property type="protein sequence ID" value="CAF3679520.1"/>
    <property type="molecule type" value="Genomic_DNA"/>
</dbReference>
<comment type="subcellular location">
    <subcellularLocation>
        <location evidence="1">Membrane</location>
        <topology evidence="1">Single-pass membrane protein</topology>
    </subcellularLocation>
</comment>
<feature type="domain" description="G-protein coupled receptors family 1 profile" evidence="12">
    <location>
        <begin position="1265"/>
        <end position="1521"/>
    </location>
</feature>
<comment type="caution">
    <text evidence="7">Lacks conserved residue(s) required for the propagation of feature annotation.</text>
</comment>
<evidence type="ECO:0000259" key="12">
    <source>
        <dbReference type="PROSITE" id="PS50262"/>
    </source>
</evidence>
<reference evidence="13" key="1">
    <citation type="submission" date="2021-02" db="EMBL/GenBank/DDBJ databases">
        <authorList>
            <person name="Nowell W R."/>
        </authorList>
    </citation>
    <scope>NUCLEOTIDE SEQUENCE</scope>
</reference>
<dbReference type="InterPro" id="IPR050685">
    <property type="entry name" value="LDLR"/>
</dbReference>
<dbReference type="SUPFAM" id="SSF57196">
    <property type="entry name" value="EGF/Laminin"/>
    <property type="match status" value="2"/>
</dbReference>
<feature type="domain" description="EGF-like" evidence="11">
    <location>
        <begin position="911"/>
        <end position="947"/>
    </location>
</feature>
<dbReference type="Pfam" id="PF00008">
    <property type="entry name" value="EGF"/>
    <property type="match status" value="1"/>
</dbReference>
<accession>A0A818T3L7</accession>
<dbReference type="InterPro" id="IPR000742">
    <property type="entry name" value="EGF"/>
</dbReference>
<dbReference type="PROSITE" id="PS50026">
    <property type="entry name" value="EGF_3"/>
    <property type="match status" value="2"/>
</dbReference>
<dbReference type="PROSITE" id="PS50262">
    <property type="entry name" value="G_PROTEIN_RECEP_F1_2"/>
    <property type="match status" value="1"/>
</dbReference>
<evidence type="ECO:0000256" key="10">
    <source>
        <dbReference type="SAM" id="SignalP"/>
    </source>
</evidence>
<dbReference type="GO" id="GO:0016192">
    <property type="term" value="P:vesicle-mediated transport"/>
    <property type="evidence" value="ECO:0007669"/>
    <property type="project" value="UniProtKB-ARBA"/>
</dbReference>
<feature type="disulfide bond" evidence="7">
    <location>
        <begin position="1016"/>
        <end position="1025"/>
    </location>
</feature>
<feature type="transmembrane region" description="Helical" evidence="9">
    <location>
        <begin position="1320"/>
        <end position="1339"/>
    </location>
</feature>
<keyword evidence="2 9" id="KW-0812">Transmembrane</keyword>
<feature type="transmembrane region" description="Helical" evidence="9">
    <location>
        <begin position="1372"/>
        <end position="1392"/>
    </location>
</feature>
<gene>
    <name evidence="13" type="ORF">FME351_LOCUS26273</name>
</gene>
<evidence type="ECO:0000259" key="11">
    <source>
        <dbReference type="PROSITE" id="PS50026"/>
    </source>
</evidence>
<dbReference type="InterPro" id="IPR036055">
    <property type="entry name" value="LDL_receptor-like_sf"/>
</dbReference>
<dbReference type="SUPFAM" id="SSF57424">
    <property type="entry name" value="LDL receptor-like module"/>
    <property type="match status" value="1"/>
</dbReference>
<feature type="disulfide bond" evidence="8">
    <location>
        <begin position="226"/>
        <end position="238"/>
    </location>
</feature>
<dbReference type="Gene3D" id="4.10.400.10">
    <property type="entry name" value="Low-density Lipoprotein Receptor"/>
    <property type="match status" value="2"/>
</dbReference>
<name>A0A818T3L7_9BILA</name>
<evidence type="ECO:0000256" key="1">
    <source>
        <dbReference type="ARBA" id="ARBA00004167"/>
    </source>
</evidence>
<dbReference type="PROSITE" id="PS50068">
    <property type="entry name" value="LDLRA_2"/>
    <property type="match status" value="2"/>
</dbReference>
<keyword evidence="7" id="KW-0245">EGF-like domain</keyword>
<proteinExistence type="predicted"/>
<dbReference type="Pfam" id="PF00057">
    <property type="entry name" value="Ldl_recept_a"/>
    <property type="match status" value="1"/>
</dbReference>
<dbReference type="Proteomes" id="UP000663869">
    <property type="component" value="Unassembled WGS sequence"/>
</dbReference>
<evidence type="ECO:0000256" key="8">
    <source>
        <dbReference type="PROSITE-ProRule" id="PRU00124"/>
    </source>
</evidence>
<dbReference type="Gene3D" id="1.20.1070.10">
    <property type="entry name" value="Rhodopsin 7-helix transmembrane proteins"/>
    <property type="match status" value="1"/>
</dbReference>
<feature type="transmembrane region" description="Helical" evidence="9">
    <location>
        <begin position="1250"/>
        <end position="1273"/>
    </location>
</feature>